<dbReference type="EMBL" id="RZTZ01000001">
    <property type="protein sequence ID" value="RVT67380.1"/>
    <property type="molecule type" value="Genomic_DNA"/>
</dbReference>
<accession>A0A3S2XBJ2</accession>
<keyword evidence="1" id="KW-0472">Membrane</keyword>
<name>A0A3S2XBJ2_9BACI</name>
<feature type="transmembrane region" description="Helical" evidence="1">
    <location>
        <begin position="121"/>
        <end position="146"/>
    </location>
</feature>
<protein>
    <submittedName>
        <fullName evidence="2">Uncharacterized protein</fullName>
    </submittedName>
</protein>
<reference evidence="2 3" key="1">
    <citation type="submission" date="2019-01" db="EMBL/GenBank/DDBJ databases">
        <title>Bacillus sp. M5HDSG1-1, whole genome shotgun sequence.</title>
        <authorList>
            <person name="Tuo L."/>
        </authorList>
    </citation>
    <scope>NUCLEOTIDE SEQUENCE [LARGE SCALE GENOMIC DNA]</scope>
    <source>
        <strain evidence="2 3">M5HDSG1-1</strain>
    </source>
</reference>
<organism evidence="2 3">
    <name type="scientific">Niallia taxi</name>
    <dbReference type="NCBI Taxonomy" id="2499688"/>
    <lineage>
        <taxon>Bacteria</taxon>
        <taxon>Bacillati</taxon>
        <taxon>Bacillota</taxon>
        <taxon>Bacilli</taxon>
        <taxon>Bacillales</taxon>
        <taxon>Bacillaceae</taxon>
        <taxon>Niallia</taxon>
    </lineage>
</organism>
<feature type="transmembrane region" description="Helical" evidence="1">
    <location>
        <begin position="96"/>
        <end position="115"/>
    </location>
</feature>
<evidence type="ECO:0000313" key="3">
    <source>
        <dbReference type="Proteomes" id="UP000288024"/>
    </source>
</evidence>
<feature type="transmembrane region" description="Helical" evidence="1">
    <location>
        <begin position="66"/>
        <end position="84"/>
    </location>
</feature>
<comment type="caution">
    <text evidence="2">The sequence shown here is derived from an EMBL/GenBank/DDBJ whole genome shotgun (WGS) entry which is preliminary data.</text>
</comment>
<evidence type="ECO:0000256" key="1">
    <source>
        <dbReference type="SAM" id="Phobius"/>
    </source>
</evidence>
<keyword evidence="1" id="KW-1133">Transmembrane helix</keyword>
<proteinExistence type="predicted"/>
<sequence length="155" mass="17908">MNKVTLERLLWSIAFPGFGQLLNHKYLKALLFIMMEMVINRQSNFNLAIISSFHGNIDKSIDNIHFQWIMFYPCLYFFAMWDAVKDTYDDEDSSPPYAFLPYASCAICVTVGLIYCQKWTIFGILLGPIFMPILCVLPGIIIGLYVKKWLLKNSS</sequence>
<dbReference type="Proteomes" id="UP000288024">
    <property type="component" value="Unassembled WGS sequence"/>
</dbReference>
<keyword evidence="3" id="KW-1185">Reference proteome</keyword>
<dbReference type="AlphaFoldDB" id="A0A3S2XBJ2"/>
<gene>
    <name evidence="2" type="ORF">EM808_02575</name>
</gene>
<evidence type="ECO:0000313" key="2">
    <source>
        <dbReference type="EMBL" id="RVT67380.1"/>
    </source>
</evidence>
<keyword evidence="1" id="KW-0812">Transmembrane</keyword>